<dbReference type="Gramene" id="C.cajan_06180.t">
    <property type="protein sequence ID" value="C.cajan_06180.t"/>
    <property type="gene ID" value="C.cajan_06180"/>
</dbReference>
<dbReference type="GO" id="GO:0003676">
    <property type="term" value="F:nucleic acid binding"/>
    <property type="evidence" value="ECO:0007669"/>
    <property type="project" value="InterPro"/>
</dbReference>
<dbReference type="PANTHER" id="PTHR35046">
    <property type="entry name" value="ZINC KNUCKLE (CCHC-TYPE) FAMILY PROTEIN"/>
    <property type="match status" value="1"/>
</dbReference>
<dbReference type="InterPro" id="IPR001878">
    <property type="entry name" value="Znf_CCHC"/>
</dbReference>
<feature type="compositionally biased region" description="Basic residues" evidence="1">
    <location>
        <begin position="1"/>
        <end position="10"/>
    </location>
</feature>
<feature type="compositionally biased region" description="Low complexity" evidence="1">
    <location>
        <begin position="125"/>
        <end position="137"/>
    </location>
</feature>
<dbReference type="Proteomes" id="UP000075243">
    <property type="component" value="Chromosome 2"/>
</dbReference>
<reference evidence="3 4" key="1">
    <citation type="journal article" date="2012" name="Nat. Biotechnol.">
        <title>Draft genome sequence of pigeonpea (Cajanus cajan), an orphan legume crop of resource-poor farmers.</title>
        <authorList>
            <person name="Varshney R.K."/>
            <person name="Chen W."/>
            <person name="Li Y."/>
            <person name="Bharti A.K."/>
            <person name="Saxena R.K."/>
            <person name="Schlueter J.A."/>
            <person name="Donoghue M.T."/>
            <person name="Azam S."/>
            <person name="Fan G."/>
            <person name="Whaley A.M."/>
            <person name="Farmer A.D."/>
            <person name="Sheridan J."/>
            <person name="Iwata A."/>
            <person name="Tuteja R."/>
            <person name="Penmetsa R.V."/>
            <person name="Wu W."/>
            <person name="Upadhyaya H.D."/>
            <person name="Yang S.P."/>
            <person name="Shah T."/>
            <person name="Saxena K.B."/>
            <person name="Michael T."/>
            <person name="McCombie W.R."/>
            <person name="Yang B."/>
            <person name="Zhang G."/>
            <person name="Yang H."/>
            <person name="Wang J."/>
            <person name="Spillane C."/>
            <person name="Cook D.R."/>
            <person name="May G.D."/>
            <person name="Xu X."/>
            <person name="Jackson S.A."/>
        </authorList>
    </citation>
    <scope>NUCLEOTIDE SEQUENCE [LARGE SCALE GENOMIC DNA]</scope>
    <source>
        <strain evidence="4">cv. Asha</strain>
    </source>
</reference>
<dbReference type="GO" id="GO:0008270">
    <property type="term" value="F:zinc ion binding"/>
    <property type="evidence" value="ECO:0007669"/>
    <property type="project" value="InterPro"/>
</dbReference>
<evidence type="ECO:0000313" key="3">
    <source>
        <dbReference type="EMBL" id="KYP73702.1"/>
    </source>
</evidence>
<dbReference type="PANTHER" id="PTHR35046:SF9">
    <property type="entry name" value="RNA-DIRECTED DNA POLYMERASE"/>
    <property type="match status" value="1"/>
</dbReference>
<dbReference type="EMBL" id="CM003604">
    <property type="protein sequence ID" value="KYP73702.1"/>
    <property type="molecule type" value="Genomic_DNA"/>
</dbReference>
<gene>
    <name evidence="3" type="ORF">KK1_006350</name>
</gene>
<evidence type="ECO:0000259" key="2">
    <source>
        <dbReference type="SMART" id="SM00343"/>
    </source>
</evidence>
<evidence type="ECO:0000313" key="4">
    <source>
        <dbReference type="Proteomes" id="UP000075243"/>
    </source>
</evidence>
<dbReference type="SMART" id="SM00343">
    <property type="entry name" value="ZnF_C2HC"/>
    <property type="match status" value="1"/>
</dbReference>
<evidence type="ECO:0000256" key="1">
    <source>
        <dbReference type="SAM" id="MobiDB-lite"/>
    </source>
</evidence>
<proteinExistence type="predicted"/>
<name>A0A151U2Z5_CAJCA</name>
<feature type="domain" description="CCHC-type" evidence="2">
    <location>
        <begin position="98"/>
        <end position="114"/>
    </location>
</feature>
<sequence length="207" mass="24222">MRKQKRRSRSSHSQYTSPNESINLGDHYQSAPWRTIKPREFKVDIPQFFGKDDVEVYLDWEMKVEQLFTCHKVSEEKGESQRKREETPHTSSRTSDIKCFKCLGRRHIASQCPTKKVIIMRGHDTYSSQEETTTSSSDSEEEASEHEGNVEDTFPYEWELLIIRRLLNNQPSGAYHKGRTFFILDAKFQTMHVLSFEFKASNFTASL</sequence>
<keyword evidence="4" id="KW-1185">Reference proteome</keyword>
<dbReference type="AlphaFoldDB" id="A0A151U2Z5"/>
<feature type="region of interest" description="Disordered" evidence="1">
    <location>
        <begin position="123"/>
        <end position="149"/>
    </location>
</feature>
<feature type="region of interest" description="Disordered" evidence="1">
    <location>
        <begin position="1"/>
        <end position="29"/>
    </location>
</feature>
<protein>
    <recommendedName>
        <fullName evidence="2">CCHC-type domain-containing protein</fullName>
    </recommendedName>
</protein>
<accession>A0A151U2Z5</accession>
<organism evidence="3 4">
    <name type="scientific">Cajanus cajan</name>
    <name type="common">Pigeon pea</name>
    <name type="synonym">Cajanus indicus</name>
    <dbReference type="NCBI Taxonomy" id="3821"/>
    <lineage>
        <taxon>Eukaryota</taxon>
        <taxon>Viridiplantae</taxon>
        <taxon>Streptophyta</taxon>
        <taxon>Embryophyta</taxon>
        <taxon>Tracheophyta</taxon>
        <taxon>Spermatophyta</taxon>
        <taxon>Magnoliopsida</taxon>
        <taxon>eudicotyledons</taxon>
        <taxon>Gunneridae</taxon>
        <taxon>Pentapetalae</taxon>
        <taxon>rosids</taxon>
        <taxon>fabids</taxon>
        <taxon>Fabales</taxon>
        <taxon>Fabaceae</taxon>
        <taxon>Papilionoideae</taxon>
        <taxon>50 kb inversion clade</taxon>
        <taxon>NPAAA clade</taxon>
        <taxon>indigoferoid/millettioid clade</taxon>
        <taxon>Phaseoleae</taxon>
        <taxon>Cajanus</taxon>
    </lineage>
</organism>